<protein>
    <submittedName>
        <fullName evidence="1">Uncharacterized protein</fullName>
    </submittedName>
</protein>
<evidence type="ECO:0000313" key="1">
    <source>
        <dbReference type="EMBL" id="GAT58056.1"/>
    </source>
</evidence>
<name>A0ABQ0M3V8_MYCCL</name>
<organism evidence="1 2">
    <name type="scientific">Mycena chlorophos</name>
    <name type="common">Agaric fungus</name>
    <name type="synonym">Agaricus chlorophos</name>
    <dbReference type="NCBI Taxonomy" id="658473"/>
    <lineage>
        <taxon>Eukaryota</taxon>
        <taxon>Fungi</taxon>
        <taxon>Dikarya</taxon>
        <taxon>Basidiomycota</taxon>
        <taxon>Agaricomycotina</taxon>
        <taxon>Agaricomycetes</taxon>
        <taxon>Agaricomycetidae</taxon>
        <taxon>Agaricales</taxon>
        <taxon>Marasmiineae</taxon>
        <taxon>Mycenaceae</taxon>
        <taxon>Mycena</taxon>
    </lineage>
</organism>
<proteinExistence type="predicted"/>
<gene>
    <name evidence="1" type="ORF">MCHLO_14524</name>
</gene>
<evidence type="ECO:0000313" key="2">
    <source>
        <dbReference type="Proteomes" id="UP000815677"/>
    </source>
</evidence>
<accession>A0ABQ0M3V8</accession>
<reference evidence="1" key="1">
    <citation type="submission" date="2014-09" db="EMBL/GenBank/DDBJ databases">
        <title>Genome sequence of the luminous mushroom Mycena chlorophos for searching fungal bioluminescence genes.</title>
        <authorList>
            <person name="Tanaka Y."/>
            <person name="Kasuga D."/>
            <person name="Oba Y."/>
            <person name="Hase S."/>
            <person name="Sato K."/>
            <person name="Oba Y."/>
            <person name="Sakakibara Y."/>
        </authorList>
    </citation>
    <scope>NUCLEOTIDE SEQUENCE</scope>
</reference>
<keyword evidence="2" id="KW-1185">Reference proteome</keyword>
<dbReference type="Proteomes" id="UP000815677">
    <property type="component" value="Unassembled WGS sequence"/>
</dbReference>
<sequence length="302" mass="34731">MLLKTQPPLPGFEWLPSTHIYSHLHETLWPQHPEQQPSMHESLFEPPTLLSRLLECSPMWDEELSDMVVDEQDEDGEPVKAAPDETPVRYIPLNAANKAFAEMPRFTNDCMRWGDQATFVVRKDYKKLLNHALERLRAGERPRIFIYDMESSLCSYYILFVLLAAGHSVFLLDGPGHVYFFSQHGVQCGPEHFDALHDATNAALKQSWALVDMDVPCDFSAKRYLQKTQCVVATDPGRQLRQASTFRWALEGETWDLANWTSRELLVLGQPYGVDRAELVRRVTAEQGQKTPQRLFDSKRKE</sequence>
<dbReference type="EMBL" id="DF849564">
    <property type="protein sequence ID" value="GAT58056.1"/>
    <property type="molecule type" value="Genomic_DNA"/>
</dbReference>